<dbReference type="PRINTS" id="PR00935">
    <property type="entry name" value="BAND41"/>
</dbReference>
<evidence type="ECO:0000313" key="8">
    <source>
        <dbReference type="EMBL" id="KAK5611938.1"/>
    </source>
</evidence>
<accession>A0AAV9RSE0</accession>
<keyword evidence="3" id="KW-0597">Phosphoprotein</keyword>
<gene>
    <name evidence="8" type="ORF">CRENBAI_006298</name>
</gene>
<evidence type="ECO:0000256" key="4">
    <source>
        <dbReference type="ARBA" id="ARBA00023203"/>
    </source>
</evidence>
<dbReference type="CDD" id="cd14473">
    <property type="entry name" value="FERM_B-lobe"/>
    <property type="match status" value="1"/>
</dbReference>
<dbReference type="Pfam" id="PF09380">
    <property type="entry name" value="FERM_C"/>
    <property type="match status" value="1"/>
</dbReference>
<dbReference type="InterPro" id="IPR035963">
    <property type="entry name" value="FERM_2"/>
</dbReference>
<dbReference type="InterPro" id="IPR029071">
    <property type="entry name" value="Ubiquitin-like_domsf"/>
</dbReference>
<dbReference type="InterPro" id="IPR019748">
    <property type="entry name" value="FERM_central"/>
</dbReference>
<keyword evidence="9" id="KW-1185">Reference proteome</keyword>
<dbReference type="GO" id="GO:0031032">
    <property type="term" value="P:actomyosin structure organization"/>
    <property type="evidence" value="ECO:0007669"/>
    <property type="project" value="TreeGrafter"/>
</dbReference>
<comment type="caution">
    <text evidence="8">The sequence shown here is derived from an EMBL/GenBank/DDBJ whole genome shotgun (WGS) entry which is preliminary data.</text>
</comment>
<feature type="region of interest" description="Disordered" evidence="6">
    <location>
        <begin position="1"/>
        <end position="54"/>
    </location>
</feature>
<dbReference type="FunFam" id="1.20.80.10:FF:000001">
    <property type="entry name" value="Erythrocyte membrane protein band 4.1"/>
    <property type="match status" value="1"/>
</dbReference>
<dbReference type="InterPro" id="IPR019749">
    <property type="entry name" value="Band_41_domain"/>
</dbReference>
<dbReference type="Pfam" id="PF08736">
    <property type="entry name" value="FA"/>
    <property type="match status" value="1"/>
</dbReference>
<dbReference type="PIRSF" id="PIRSF002304">
    <property type="entry name" value="Membrane_skeletal_4_1"/>
    <property type="match status" value="1"/>
</dbReference>
<name>A0AAV9RSE0_9TELE</name>
<evidence type="ECO:0000256" key="1">
    <source>
        <dbReference type="ARBA" id="ARBA00004245"/>
    </source>
</evidence>
<feature type="region of interest" description="Disordered" evidence="6">
    <location>
        <begin position="766"/>
        <end position="795"/>
    </location>
</feature>
<dbReference type="SUPFAM" id="SSF54236">
    <property type="entry name" value="Ubiquitin-like"/>
    <property type="match status" value="1"/>
</dbReference>
<dbReference type="InterPro" id="IPR007477">
    <property type="entry name" value="SAB_dom"/>
</dbReference>
<evidence type="ECO:0000256" key="6">
    <source>
        <dbReference type="SAM" id="MobiDB-lite"/>
    </source>
</evidence>
<proteinExistence type="predicted"/>
<dbReference type="GO" id="GO:0030866">
    <property type="term" value="P:cortical actin cytoskeleton organization"/>
    <property type="evidence" value="ECO:0007669"/>
    <property type="project" value="InterPro"/>
</dbReference>
<evidence type="ECO:0000256" key="5">
    <source>
        <dbReference type="ARBA" id="ARBA00023212"/>
    </source>
</evidence>
<sequence length="987" mass="111700">MSMTTETVLAGEMKTAMEGDTRRTNQVPEDQGDLDDSSEKTPSKASRSPQKTTKRLKTVPVKVTLLDGSEYDTAVEKFAKGQTLLDMVCGHLNLLERDYFGLTFMESDNAKNWLDPSKEIKKQIRIGFWIFGFAVKFYPPDPSVLIEDITRYYLCLQLRDDILSGRLPCSFVTHALLGSYTVQAELGDYDTEEHGPDYVSEFHFAPNQTRELEERVMELHHNYRGMTPAEAEMNFLENAKKLSMYGVDLHHAKDSEGIDIMLGVSANGLLIYRDRLRINRFAWPKILKISYKRSNFYIKIRPGEYEQFESTIGFKLPNHRASKRLWKVCIEHHTFFRLVSPEPPPKGFLVIGSKFRYSGRTQAQTRQASALIDRPAPQFDRSVSKRYLQPRSIDGASALGDSMDQLSQRSSSERTQFMSREDLDQEGSLDLDHDHYLYPDHDQDQYTDQELEQHDGYKQPLGAISSTPTKALELKQFLDKPEDVLQKHQASINELKRALKQPNSKKAPREKRLPSATPPAGSPERKTATSDAKLIEKQDGYKRALDSYFKAEKSKTSSGSEAITDNCPTSRESLTTNLGTSITEATGWTNMNKMDDPTNGHRDSVLVRNTFHENGYGSPPDKMINEMNKDTYFSRYGHLEKTKNFESFAIVGSFPKADRPKSESGTRHSEAWKMKDLSTNGEEDCNKTLNSHSEAPRIVPLKPQRSKKSLNKENEVINPQIQSQSDKSTFAAAGNGQMTKLSSESGRRLDDNTVLQSLELCQQTQVPHHTRSEFGQKELKHCRDSPGQGEWRRGSSLHEENFPNILEISSKVPTAPPRTLPLKTQWSRDRPNNTDSSHVHYRTSSQEAAKKKLPHWYLLILRESIFGSTDGILSVPIKVQNSVPTPKVHRGGFGRESSGSPILVTENVTSATTHISKTVKGGYSETRIEKRIIITGDDDVDQEQALAIAIQEAKQQHPDMQIDMAPHSPILLNQECPHVDQRCQYLT</sequence>
<evidence type="ECO:0000256" key="2">
    <source>
        <dbReference type="ARBA" id="ARBA00022490"/>
    </source>
</evidence>
<feature type="region of interest" description="Disordered" evidence="6">
    <location>
        <begin position="811"/>
        <end position="845"/>
    </location>
</feature>
<dbReference type="Gene3D" id="3.10.20.90">
    <property type="entry name" value="Phosphatidylinositol 3-kinase Catalytic Subunit, Chain A, domain 1"/>
    <property type="match status" value="1"/>
</dbReference>
<dbReference type="InterPro" id="IPR000798">
    <property type="entry name" value="Ez/rad/moesin-like"/>
</dbReference>
<keyword evidence="4" id="KW-0009">Actin-binding</keyword>
<dbReference type="SMART" id="SM01195">
    <property type="entry name" value="FA"/>
    <property type="match status" value="1"/>
</dbReference>
<feature type="region of interest" description="Disordered" evidence="6">
    <location>
        <begin position="496"/>
        <end position="530"/>
    </location>
</feature>
<dbReference type="InterPro" id="IPR000299">
    <property type="entry name" value="FERM_domain"/>
</dbReference>
<keyword evidence="5" id="KW-0206">Cytoskeleton</keyword>
<dbReference type="PROSITE" id="PS50057">
    <property type="entry name" value="FERM_3"/>
    <property type="match status" value="1"/>
</dbReference>
<dbReference type="SUPFAM" id="SSF50729">
    <property type="entry name" value="PH domain-like"/>
    <property type="match status" value="1"/>
</dbReference>
<keyword evidence="2" id="KW-0963">Cytoplasm</keyword>
<dbReference type="EMBL" id="JAHHUM010001456">
    <property type="protein sequence ID" value="KAK5611938.1"/>
    <property type="molecule type" value="Genomic_DNA"/>
</dbReference>
<dbReference type="Proteomes" id="UP001311232">
    <property type="component" value="Unassembled WGS sequence"/>
</dbReference>
<dbReference type="Gene3D" id="1.20.80.10">
    <property type="match status" value="1"/>
</dbReference>
<feature type="region of interest" description="Disordered" evidence="6">
    <location>
        <begin position="552"/>
        <end position="578"/>
    </location>
</feature>
<dbReference type="SUPFAM" id="SSF47031">
    <property type="entry name" value="Second domain of FERM"/>
    <property type="match status" value="1"/>
</dbReference>
<evidence type="ECO:0000259" key="7">
    <source>
        <dbReference type="PROSITE" id="PS50057"/>
    </source>
</evidence>
<dbReference type="PROSITE" id="PS00661">
    <property type="entry name" value="FERM_2"/>
    <property type="match status" value="1"/>
</dbReference>
<comment type="subcellular location">
    <subcellularLocation>
        <location evidence="1">Cytoplasm</location>
        <location evidence="1">Cytoskeleton</location>
    </subcellularLocation>
</comment>
<dbReference type="PANTHER" id="PTHR23280:SF24">
    <property type="entry name" value="BAND 4.1-LIKE PROTEIN 1"/>
    <property type="match status" value="1"/>
</dbReference>
<dbReference type="GO" id="GO:0005856">
    <property type="term" value="C:cytoskeleton"/>
    <property type="evidence" value="ECO:0007669"/>
    <property type="project" value="UniProtKB-SubCell"/>
</dbReference>
<reference evidence="8 9" key="1">
    <citation type="submission" date="2021-06" db="EMBL/GenBank/DDBJ databases">
        <authorList>
            <person name="Palmer J.M."/>
        </authorList>
    </citation>
    <scope>NUCLEOTIDE SEQUENCE [LARGE SCALE GENOMIC DNA]</scope>
    <source>
        <strain evidence="8 9">MEX-2019</strain>
        <tissue evidence="8">Muscle</tissue>
    </source>
</reference>
<dbReference type="GO" id="GO:0005198">
    <property type="term" value="F:structural molecule activity"/>
    <property type="evidence" value="ECO:0007669"/>
    <property type="project" value="InterPro"/>
</dbReference>
<dbReference type="InterPro" id="IPR018980">
    <property type="entry name" value="FERM_PH-like_C"/>
</dbReference>
<feature type="region of interest" description="Disordered" evidence="6">
    <location>
        <begin position="703"/>
        <end position="727"/>
    </location>
</feature>
<feature type="compositionally biased region" description="Basic and acidic residues" evidence="6">
    <location>
        <begin position="770"/>
        <end position="795"/>
    </location>
</feature>
<dbReference type="CDD" id="cd13184">
    <property type="entry name" value="FERM_C_4_1_family"/>
    <property type="match status" value="1"/>
</dbReference>
<feature type="domain" description="FERM" evidence="7">
    <location>
        <begin position="59"/>
        <end position="340"/>
    </location>
</feature>
<dbReference type="FunFam" id="3.10.20.90:FF:000002">
    <property type="entry name" value="Erythrocyte protein band 4.1-like 3"/>
    <property type="match status" value="1"/>
</dbReference>
<dbReference type="SMART" id="SM01196">
    <property type="entry name" value="FERM_C"/>
    <property type="match status" value="1"/>
</dbReference>
<dbReference type="GO" id="GO:0003779">
    <property type="term" value="F:actin binding"/>
    <property type="evidence" value="ECO:0007669"/>
    <property type="project" value="UniProtKB-KW"/>
</dbReference>
<dbReference type="InterPro" id="IPR014352">
    <property type="entry name" value="FERM/acyl-CoA-bd_prot_sf"/>
</dbReference>
<dbReference type="Pfam" id="PF04382">
    <property type="entry name" value="SAB"/>
    <property type="match status" value="1"/>
</dbReference>
<feature type="region of interest" description="Disordered" evidence="6">
    <location>
        <begin position="394"/>
        <end position="425"/>
    </location>
</feature>
<dbReference type="InterPro" id="IPR018979">
    <property type="entry name" value="FERM_N"/>
</dbReference>
<dbReference type="Pfam" id="PF05902">
    <property type="entry name" value="4_1_CTD"/>
    <property type="match status" value="1"/>
</dbReference>
<dbReference type="Pfam" id="PF00373">
    <property type="entry name" value="FERM_M"/>
    <property type="match status" value="1"/>
</dbReference>
<dbReference type="InterPro" id="IPR011993">
    <property type="entry name" value="PH-like_dom_sf"/>
</dbReference>
<feature type="compositionally biased region" description="Polar residues" evidence="6">
    <location>
        <begin position="556"/>
        <end position="578"/>
    </location>
</feature>
<dbReference type="InterPro" id="IPR019747">
    <property type="entry name" value="FERM_CS"/>
</dbReference>
<dbReference type="Gene3D" id="2.30.29.30">
    <property type="entry name" value="Pleckstrin-homology domain (PH domain)/Phosphotyrosine-binding domain (PTB)"/>
    <property type="match status" value="1"/>
</dbReference>
<protein>
    <recommendedName>
        <fullName evidence="7">FERM domain-containing protein</fullName>
    </recommendedName>
</protein>
<dbReference type="SMART" id="SM00295">
    <property type="entry name" value="B41"/>
    <property type="match status" value="1"/>
</dbReference>
<feature type="compositionally biased region" description="Polar residues" evidence="6">
    <location>
        <begin position="717"/>
        <end position="727"/>
    </location>
</feature>
<dbReference type="InterPro" id="IPR008379">
    <property type="entry name" value="Band_4.1_C"/>
</dbReference>
<dbReference type="AlphaFoldDB" id="A0AAV9RSE0"/>
<dbReference type="FunFam" id="2.30.29.30:FF:000001">
    <property type="entry name" value="Erythrocyte membrane protein band 4.1"/>
    <property type="match status" value="1"/>
</dbReference>
<dbReference type="PROSITE" id="PS00660">
    <property type="entry name" value="FERM_1"/>
    <property type="match status" value="1"/>
</dbReference>
<dbReference type="PRINTS" id="PR00661">
    <property type="entry name" value="ERMFAMILY"/>
</dbReference>
<organism evidence="8 9">
    <name type="scientific">Crenichthys baileyi</name>
    <name type="common">White River springfish</name>
    <dbReference type="NCBI Taxonomy" id="28760"/>
    <lineage>
        <taxon>Eukaryota</taxon>
        <taxon>Metazoa</taxon>
        <taxon>Chordata</taxon>
        <taxon>Craniata</taxon>
        <taxon>Vertebrata</taxon>
        <taxon>Euteleostomi</taxon>
        <taxon>Actinopterygii</taxon>
        <taxon>Neopterygii</taxon>
        <taxon>Teleostei</taxon>
        <taxon>Neoteleostei</taxon>
        <taxon>Acanthomorphata</taxon>
        <taxon>Ovalentaria</taxon>
        <taxon>Atherinomorphae</taxon>
        <taxon>Cyprinodontiformes</taxon>
        <taxon>Goodeidae</taxon>
        <taxon>Crenichthys</taxon>
    </lineage>
</organism>
<feature type="compositionally biased region" description="Polar residues" evidence="6">
    <location>
        <begin position="404"/>
        <end position="418"/>
    </location>
</feature>
<dbReference type="Pfam" id="PF09379">
    <property type="entry name" value="FERM_N"/>
    <property type="match status" value="1"/>
</dbReference>
<dbReference type="GO" id="GO:0005886">
    <property type="term" value="C:plasma membrane"/>
    <property type="evidence" value="ECO:0007669"/>
    <property type="project" value="TreeGrafter"/>
</dbReference>
<dbReference type="PANTHER" id="PTHR23280">
    <property type="entry name" value="4.1 G PROTEIN"/>
    <property type="match status" value="1"/>
</dbReference>
<evidence type="ECO:0000313" key="9">
    <source>
        <dbReference type="Proteomes" id="UP001311232"/>
    </source>
</evidence>
<evidence type="ECO:0000256" key="3">
    <source>
        <dbReference type="ARBA" id="ARBA00022553"/>
    </source>
</evidence>
<dbReference type="InterPro" id="IPR014847">
    <property type="entry name" value="FA"/>
</dbReference>